<dbReference type="RefSeq" id="WP_132707892.1">
    <property type="nucleotide sequence ID" value="NZ_JACIGF010000003.1"/>
</dbReference>
<name>A0A4R2PQH1_RHOSA</name>
<accession>A0A4R2PQH1</accession>
<dbReference type="Pfam" id="PF06199">
    <property type="entry name" value="Phage_tail_2"/>
    <property type="match status" value="1"/>
</dbReference>
<dbReference type="PRINTS" id="PR01996">
    <property type="entry name" value="MTP1FAMILY"/>
</dbReference>
<reference evidence="1 2" key="1">
    <citation type="submission" date="2019-03" db="EMBL/GenBank/DDBJ databases">
        <title>Genomic Encyclopedia of Type Strains, Phase IV (KMG-IV): sequencing the most valuable type-strain genomes for metagenomic binning, comparative biology and taxonomic classification.</title>
        <authorList>
            <person name="Goeker M."/>
        </authorList>
    </citation>
    <scope>NUCLEOTIDE SEQUENCE [LARGE SCALE GENOMIC DNA]</scope>
    <source>
        <strain evidence="1 2">DSM 2132</strain>
    </source>
</reference>
<gene>
    <name evidence="1" type="ORF">EV659_103235</name>
</gene>
<dbReference type="InterPro" id="IPR011855">
    <property type="entry name" value="Phgtail_TP901_1"/>
</dbReference>
<dbReference type="Proteomes" id="UP000295399">
    <property type="component" value="Unassembled WGS sequence"/>
</dbReference>
<dbReference type="NCBIfam" id="TIGR02126">
    <property type="entry name" value="phgtail_TP901_1"/>
    <property type="match status" value="1"/>
</dbReference>
<dbReference type="InterPro" id="IPR022344">
    <property type="entry name" value="GTA_major-tail"/>
</dbReference>
<dbReference type="AlphaFoldDB" id="A0A4R2PQH1"/>
<proteinExistence type="predicted"/>
<sequence>MTAESGAGFLLKAGDGSSPENYTTLAGLRSTSMTVNAGSVDITHKGSGGWRELLGRAGVRSLSVSAAGVFMDASAETRVRQNALDGRLASYQLVFANGDSFEGRFLVTALAYAGDHDGERSYTVQLESSGPVAFSAGTTP</sequence>
<dbReference type="InParanoid" id="A0A4R2PQH1"/>
<evidence type="ECO:0000313" key="2">
    <source>
        <dbReference type="Proteomes" id="UP000295399"/>
    </source>
</evidence>
<organism evidence="1 2">
    <name type="scientific">Rhodothalassium salexigens DSM 2132</name>
    <dbReference type="NCBI Taxonomy" id="1188247"/>
    <lineage>
        <taxon>Bacteria</taxon>
        <taxon>Pseudomonadati</taxon>
        <taxon>Pseudomonadota</taxon>
        <taxon>Alphaproteobacteria</taxon>
        <taxon>Rhodothalassiales</taxon>
        <taxon>Rhodothalassiaceae</taxon>
        <taxon>Rhodothalassium</taxon>
    </lineage>
</organism>
<dbReference type="OrthoDB" id="7266971at2"/>
<protein>
    <submittedName>
        <fullName evidence="1">TP901-1 family phage major tail protein</fullName>
    </submittedName>
</protein>
<dbReference type="EMBL" id="SLXO01000003">
    <property type="protein sequence ID" value="TCP36345.1"/>
    <property type="molecule type" value="Genomic_DNA"/>
</dbReference>
<keyword evidence="2" id="KW-1185">Reference proteome</keyword>
<evidence type="ECO:0000313" key="1">
    <source>
        <dbReference type="EMBL" id="TCP36345.1"/>
    </source>
</evidence>
<comment type="caution">
    <text evidence="1">The sequence shown here is derived from an EMBL/GenBank/DDBJ whole genome shotgun (WGS) entry which is preliminary data.</text>
</comment>